<gene>
    <name evidence="1" type="ORF">NCTC11661_00904</name>
</gene>
<name>A0A376BZW7_9FLAO</name>
<proteinExistence type="predicted"/>
<protein>
    <submittedName>
        <fullName evidence="1">Uncharacterized protein</fullName>
    </submittedName>
</protein>
<evidence type="ECO:0000313" key="1">
    <source>
        <dbReference type="EMBL" id="SSZ47238.1"/>
    </source>
</evidence>
<sequence length="94" mass="10866">MSLLYLISCFIGDSQNRAKIIFMQKLIRTCGFCKVFNIQNLTFIRTTANIDDVFFLLCIVITNNFKTTVFGVMLMNNYTFAKVVNITNYKKSIL</sequence>
<organism evidence="1 2">
    <name type="scientific">Bergeyella zoohelcum</name>
    <dbReference type="NCBI Taxonomy" id="1015"/>
    <lineage>
        <taxon>Bacteria</taxon>
        <taxon>Pseudomonadati</taxon>
        <taxon>Bacteroidota</taxon>
        <taxon>Flavobacteriia</taxon>
        <taxon>Flavobacteriales</taxon>
        <taxon>Weeksellaceae</taxon>
        <taxon>Bergeyella</taxon>
    </lineage>
</organism>
<dbReference type="EMBL" id="UFTJ01000001">
    <property type="protein sequence ID" value="SSZ47238.1"/>
    <property type="molecule type" value="Genomic_DNA"/>
</dbReference>
<dbReference type="Proteomes" id="UP000255515">
    <property type="component" value="Unassembled WGS sequence"/>
</dbReference>
<evidence type="ECO:0000313" key="2">
    <source>
        <dbReference type="Proteomes" id="UP000255515"/>
    </source>
</evidence>
<dbReference type="AlphaFoldDB" id="A0A376BZW7"/>
<reference evidence="1 2" key="1">
    <citation type="submission" date="2018-06" db="EMBL/GenBank/DDBJ databases">
        <authorList>
            <consortium name="Pathogen Informatics"/>
            <person name="Doyle S."/>
        </authorList>
    </citation>
    <scope>NUCLEOTIDE SEQUENCE [LARGE SCALE GENOMIC DNA]</scope>
    <source>
        <strain evidence="1 2">NCTC11661</strain>
    </source>
</reference>
<accession>A0A376BZW7</accession>